<protein>
    <submittedName>
        <fullName evidence="2">Uncharacterized protein</fullName>
    </submittedName>
</protein>
<comment type="caution">
    <text evidence="2">The sequence shown here is derived from an EMBL/GenBank/DDBJ whole genome shotgun (WGS) entry which is preliminary data.</text>
</comment>
<dbReference type="AlphaFoldDB" id="A0A1U7NKD4"/>
<evidence type="ECO:0000313" key="2">
    <source>
        <dbReference type="EMBL" id="OLU44623.1"/>
    </source>
</evidence>
<evidence type="ECO:0000256" key="1">
    <source>
        <dbReference type="SAM" id="Phobius"/>
    </source>
</evidence>
<dbReference type="RefSeq" id="WP_076342155.1">
    <property type="nucleotide sequence ID" value="NZ_CAJTMI010000041.1"/>
</dbReference>
<keyword evidence="1" id="KW-0812">Transmembrane</keyword>
<organism evidence="2 3">
    <name type="scientific">Dubosiella newyorkensis</name>
    <dbReference type="NCBI Taxonomy" id="1862672"/>
    <lineage>
        <taxon>Bacteria</taxon>
        <taxon>Bacillati</taxon>
        <taxon>Bacillota</taxon>
        <taxon>Erysipelotrichia</taxon>
        <taxon>Erysipelotrichales</taxon>
        <taxon>Erysipelotrichaceae</taxon>
        <taxon>Dubosiella</taxon>
    </lineage>
</organism>
<evidence type="ECO:0000313" key="3">
    <source>
        <dbReference type="Proteomes" id="UP000186705"/>
    </source>
</evidence>
<keyword evidence="1" id="KW-1133">Transmembrane helix</keyword>
<dbReference type="EMBL" id="MPKA01000102">
    <property type="protein sequence ID" value="OLU44623.1"/>
    <property type="molecule type" value="Genomic_DNA"/>
</dbReference>
<dbReference type="OrthoDB" id="1770740at2"/>
<dbReference type="GeneID" id="78276325"/>
<dbReference type="Proteomes" id="UP000186705">
    <property type="component" value="Unassembled WGS sequence"/>
</dbReference>
<name>A0A1U7NKD4_9FIRM</name>
<reference evidence="2 3" key="1">
    <citation type="submission" date="2016-11" db="EMBL/GenBank/DDBJ databases">
        <title>Description of two novel members of the family Erysipelotrichaceae: Ileibacterium lipovorans gen. nov., sp. nov. and Dubosiella newyorkensis, gen. nov., sp. nov.</title>
        <authorList>
            <person name="Cox L.M."/>
            <person name="Sohn J."/>
            <person name="Tyrrell K.L."/>
            <person name="Citron D.M."/>
            <person name="Lawson P.A."/>
            <person name="Patel N.B."/>
            <person name="Iizumi T."/>
            <person name="Perez-Perez G.I."/>
            <person name="Goldstein E.J."/>
            <person name="Blaser M.J."/>
        </authorList>
    </citation>
    <scope>NUCLEOTIDE SEQUENCE [LARGE SCALE GENOMIC DNA]</scope>
    <source>
        <strain evidence="2 3">NYU-BL-A4</strain>
    </source>
</reference>
<keyword evidence="3" id="KW-1185">Reference proteome</keyword>
<sequence length="197" mass="21926">MPELKKIKKKVKAPKSQKVKQGHKLVWLTLIIIAIPCVLVGYVLITSMGQQNQPVIGSRFDRGDIDPKISEDQLNQIQQSLSEIGGVEGVSVDLKSATLRAHLNIADDASQDSVNAIVEDAYNRIAQILPIEQYFTNNENGKMYDLEVDGYNYLVDEAHPQESQIYIKITKTGAGERVVDILSQPKDQDLVNQIVRG</sequence>
<dbReference type="STRING" id="1862672.BO225_10290"/>
<accession>A0A1U7NKD4</accession>
<feature type="transmembrane region" description="Helical" evidence="1">
    <location>
        <begin position="25"/>
        <end position="45"/>
    </location>
</feature>
<proteinExistence type="predicted"/>
<gene>
    <name evidence="2" type="ORF">BO225_10290</name>
</gene>
<keyword evidence="1" id="KW-0472">Membrane</keyword>